<proteinExistence type="predicted"/>
<accession>A0A975G200</accession>
<dbReference type="RefSeq" id="WP_211938576.1">
    <property type="nucleotide sequence ID" value="NZ_CP073078.1"/>
</dbReference>
<feature type="domain" description="Methyltransferase" evidence="3">
    <location>
        <begin position="39"/>
        <end position="129"/>
    </location>
</feature>
<dbReference type="GO" id="GO:0008168">
    <property type="term" value="F:methyltransferase activity"/>
    <property type="evidence" value="ECO:0007669"/>
    <property type="project" value="UniProtKB-KW"/>
</dbReference>
<dbReference type="KEGG" id="caul:KCG34_01125"/>
<dbReference type="InterPro" id="IPR041698">
    <property type="entry name" value="Methyltransf_25"/>
</dbReference>
<evidence type="ECO:0000313" key="4">
    <source>
        <dbReference type="EMBL" id="QUD88526.1"/>
    </source>
</evidence>
<name>A0A975G200_9CAUL</name>
<keyword evidence="5" id="KW-1185">Reference proteome</keyword>
<keyword evidence="2" id="KW-0808">Transferase</keyword>
<dbReference type="InterPro" id="IPR051052">
    <property type="entry name" value="Diverse_substrate_MTase"/>
</dbReference>
<dbReference type="PANTHER" id="PTHR44942:SF4">
    <property type="entry name" value="METHYLTRANSFERASE TYPE 11 DOMAIN-CONTAINING PROTEIN"/>
    <property type="match status" value="1"/>
</dbReference>
<keyword evidence="1 4" id="KW-0489">Methyltransferase</keyword>
<protein>
    <submittedName>
        <fullName evidence="4">Class I SAM-dependent methyltransferase</fullName>
    </submittedName>
</protein>
<gene>
    <name evidence="4" type="ORF">KCG34_01125</name>
</gene>
<dbReference type="InterPro" id="IPR029063">
    <property type="entry name" value="SAM-dependent_MTases_sf"/>
</dbReference>
<organism evidence="4 5">
    <name type="scientific">Phenylobacterium montanum</name>
    <dbReference type="NCBI Taxonomy" id="2823693"/>
    <lineage>
        <taxon>Bacteria</taxon>
        <taxon>Pseudomonadati</taxon>
        <taxon>Pseudomonadota</taxon>
        <taxon>Alphaproteobacteria</taxon>
        <taxon>Caulobacterales</taxon>
        <taxon>Caulobacteraceae</taxon>
        <taxon>Phenylobacterium</taxon>
    </lineage>
</organism>
<evidence type="ECO:0000313" key="5">
    <source>
        <dbReference type="Proteomes" id="UP000676409"/>
    </source>
</evidence>
<dbReference type="EMBL" id="CP073078">
    <property type="protein sequence ID" value="QUD88526.1"/>
    <property type="molecule type" value="Genomic_DNA"/>
</dbReference>
<sequence length="255" mass="26985">MVEQRFTFNAIAGDYDARRPGYPAALFEDLAAVAPGRRVLEVGCGTGKATQALAAGGWQVTALDPGPDMLAQAAARIGAGGDVRFVQGTFEAWAPDTDGFDLICAAQAWHWVDPAVGYAKAASLLAPGGVLAIFGNVDLPVPEPLRADFDTAFSAAFDRAPSNAPGAAYKPGGWLAQTFEASGMFGPLQHTAFAHAMEHDAESFPGLVATFSDVQMLAPEKRKRLLADLAQAIERFGGRFTQGLETHLHWATRRG</sequence>
<dbReference type="AlphaFoldDB" id="A0A975G200"/>
<dbReference type="PANTHER" id="PTHR44942">
    <property type="entry name" value="METHYLTRANSF_11 DOMAIN-CONTAINING PROTEIN"/>
    <property type="match status" value="1"/>
</dbReference>
<evidence type="ECO:0000256" key="2">
    <source>
        <dbReference type="ARBA" id="ARBA00022679"/>
    </source>
</evidence>
<dbReference type="SUPFAM" id="SSF53335">
    <property type="entry name" value="S-adenosyl-L-methionine-dependent methyltransferases"/>
    <property type="match status" value="1"/>
</dbReference>
<evidence type="ECO:0000259" key="3">
    <source>
        <dbReference type="Pfam" id="PF13649"/>
    </source>
</evidence>
<reference evidence="4" key="1">
    <citation type="submission" date="2021-04" db="EMBL/GenBank/DDBJ databases">
        <title>The complete genome sequence of Caulobacter sp. S6.</title>
        <authorList>
            <person name="Tang Y."/>
            <person name="Ouyang W."/>
            <person name="Liu Q."/>
            <person name="Huang B."/>
            <person name="Guo Z."/>
            <person name="Lei P."/>
        </authorList>
    </citation>
    <scope>NUCLEOTIDE SEQUENCE</scope>
    <source>
        <strain evidence="4">S6</strain>
    </source>
</reference>
<dbReference type="GO" id="GO:0032259">
    <property type="term" value="P:methylation"/>
    <property type="evidence" value="ECO:0007669"/>
    <property type="project" value="UniProtKB-KW"/>
</dbReference>
<dbReference type="Gene3D" id="3.40.50.150">
    <property type="entry name" value="Vaccinia Virus protein VP39"/>
    <property type="match status" value="1"/>
</dbReference>
<evidence type="ECO:0000256" key="1">
    <source>
        <dbReference type="ARBA" id="ARBA00022603"/>
    </source>
</evidence>
<dbReference type="CDD" id="cd02440">
    <property type="entry name" value="AdoMet_MTases"/>
    <property type="match status" value="1"/>
</dbReference>
<dbReference type="Pfam" id="PF13649">
    <property type="entry name" value="Methyltransf_25"/>
    <property type="match status" value="1"/>
</dbReference>
<dbReference type="Proteomes" id="UP000676409">
    <property type="component" value="Chromosome"/>
</dbReference>